<sequence length="137" mass="16301">MSTDHEEWLRKQGVKITGRHTLRRATMPGFGWMKEDEPVEWASQTFTHTESVYQVELDERTIGKFERLESTVKYALEYMDRKHGGQRTPAPSNDVADYYIDNKQRHLELLKENSMYRDAWKEFQSIRVLLGETPHWP</sequence>
<evidence type="ECO:0000313" key="1">
    <source>
        <dbReference type="EMBL" id="CAB4241513.1"/>
    </source>
</evidence>
<gene>
    <name evidence="1" type="ORF">UFOVP71_51</name>
</gene>
<organism evidence="1">
    <name type="scientific">uncultured Caudovirales phage</name>
    <dbReference type="NCBI Taxonomy" id="2100421"/>
    <lineage>
        <taxon>Viruses</taxon>
        <taxon>Duplodnaviria</taxon>
        <taxon>Heunggongvirae</taxon>
        <taxon>Uroviricota</taxon>
        <taxon>Caudoviricetes</taxon>
        <taxon>Peduoviridae</taxon>
        <taxon>Maltschvirus</taxon>
        <taxon>Maltschvirus maltsch</taxon>
    </lineage>
</organism>
<name>A0A6J5T9Q0_9CAUD</name>
<accession>A0A6J5T9Q0</accession>
<reference evidence="1" key="1">
    <citation type="submission" date="2020-05" db="EMBL/GenBank/DDBJ databases">
        <authorList>
            <person name="Chiriac C."/>
            <person name="Salcher M."/>
            <person name="Ghai R."/>
            <person name="Kavagutti S V."/>
        </authorList>
    </citation>
    <scope>NUCLEOTIDE SEQUENCE</scope>
</reference>
<protein>
    <submittedName>
        <fullName evidence="1">Uncharacterized protein</fullName>
    </submittedName>
</protein>
<proteinExistence type="predicted"/>
<dbReference type="EMBL" id="LR797824">
    <property type="protein sequence ID" value="CAB4241513.1"/>
    <property type="molecule type" value="Genomic_DNA"/>
</dbReference>